<name>A0AA40CVE1_9PEZI</name>
<keyword evidence="2" id="KW-1185">Reference proteome</keyword>
<accession>A0AA40CVE1</accession>
<sequence>MPIVGYTKVVPVENYTSYEVEGRWGGDHFVSGPHYLGYSHKTDPEAAFKCQYVCNADESCRAYFVQYVAVNTEDEHAECTLYDALISSAIFLPASNATIGGGAYDKLCK</sequence>
<gene>
    <name evidence="1" type="ORF">B0T16DRAFT_346113</name>
</gene>
<dbReference type="EMBL" id="JAULSV010000002">
    <property type="protein sequence ID" value="KAK0652027.1"/>
    <property type="molecule type" value="Genomic_DNA"/>
</dbReference>
<organism evidence="1 2">
    <name type="scientific">Cercophora newfieldiana</name>
    <dbReference type="NCBI Taxonomy" id="92897"/>
    <lineage>
        <taxon>Eukaryota</taxon>
        <taxon>Fungi</taxon>
        <taxon>Dikarya</taxon>
        <taxon>Ascomycota</taxon>
        <taxon>Pezizomycotina</taxon>
        <taxon>Sordariomycetes</taxon>
        <taxon>Sordariomycetidae</taxon>
        <taxon>Sordariales</taxon>
        <taxon>Lasiosphaeriaceae</taxon>
        <taxon>Cercophora</taxon>
    </lineage>
</organism>
<evidence type="ECO:0000313" key="1">
    <source>
        <dbReference type="EMBL" id="KAK0652027.1"/>
    </source>
</evidence>
<dbReference type="Proteomes" id="UP001174936">
    <property type="component" value="Unassembled WGS sequence"/>
</dbReference>
<proteinExistence type="predicted"/>
<dbReference type="AlphaFoldDB" id="A0AA40CVE1"/>
<protein>
    <submittedName>
        <fullName evidence="1">Uncharacterized protein</fullName>
    </submittedName>
</protein>
<comment type="caution">
    <text evidence="1">The sequence shown here is derived from an EMBL/GenBank/DDBJ whole genome shotgun (WGS) entry which is preliminary data.</text>
</comment>
<reference evidence="1" key="1">
    <citation type="submission" date="2023-06" db="EMBL/GenBank/DDBJ databases">
        <title>Genome-scale phylogeny and comparative genomics of the fungal order Sordariales.</title>
        <authorList>
            <consortium name="Lawrence Berkeley National Laboratory"/>
            <person name="Hensen N."/>
            <person name="Bonometti L."/>
            <person name="Westerberg I."/>
            <person name="Brannstrom I.O."/>
            <person name="Guillou S."/>
            <person name="Cros-Aarteil S."/>
            <person name="Calhoun S."/>
            <person name="Haridas S."/>
            <person name="Kuo A."/>
            <person name="Mondo S."/>
            <person name="Pangilinan J."/>
            <person name="Riley R."/>
            <person name="Labutti K."/>
            <person name="Andreopoulos B."/>
            <person name="Lipzen A."/>
            <person name="Chen C."/>
            <person name="Yanf M."/>
            <person name="Daum C."/>
            <person name="Ng V."/>
            <person name="Clum A."/>
            <person name="Steindorff A."/>
            <person name="Ohm R."/>
            <person name="Martin F."/>
            <person name="Silar P."/>
            <person name="Natvig D."/>
            <person name="Lalanne C."/>
            <person name="Gautier V."/>
            <person name="Ament-Velasquez S.L."/>
            <person name="Kruys A."/>
            <person name="Hutchinson M.I."/>
            <person name="Powell A.J."/>
            <person name="Barry K."/>
            <person name="Miller A.N."/>
            <person name="Grigoriev I.V."/>
            <person name="Debuchy R."/>
            <person name="Gladieux P."/>
            <person name="Thoren M.H."/>
            <person name="Johannesson H."/>
        </authorList>
    </citation>
    <scope>NUCLEOTIDE SEQUENCE</scope>
    <source>
        <strain evidence="1">SMH2532-1</strain>
    </source>
</reference>
<evidence type="ECO:0000313" key="2">
    <source>
        <dbReference type="Proteomes" id="UP001174936"/>
    </source>
</evidence>